<comment type="function">
    <text evidence="1">Catalyzes the formation of N(4)-acetylcytidine (ac(4)C) at the wobble position of elongator tRNA(Met), using acetate and ATP as substrates. First activates an acetate ion to form acetyladenylate (Ac-AMP) and then transfers the acetyl group to tRNA to form ac(4)C34.</text>
</comment>
<evidence type="ECO:0000256" key="1">
    <source>
        <dbReference type="HAMAP-Rule" id="MF_01539"/>
    </source>
</evidence>
<proteinExistence type="inferred from homology"/>
<gene>
    <name evidence="1" type="primary">tmcAL</name>
    <name evidence="2" type="ORF">DIT26_03175</name>
</gene>
<comment type="subcellular location">
    <subcellularLocation>
        <location evidence="1">Cytoplasm</location>
    </subcellularLocation>
</comment>
<comment type="caution">
    <text evidence="2">The sequence shown here is derived from an EMBL/GenBank/DDBJ whole genome shotgun (WGS) entry which is preliminary data.</text>
</comment>
<dbReference type="GO" id="GO:0006400">
    <property type="term" value="P:tRNA modification"/>
    <property type="evidence" value="ECO:0007669"/>
    <property type="project" value="UniProtKB-UniRule"/>
</dbReference>
<comment type="similarity">
    <text evidence="1">Belongs to the TmcAL family.</text>
</comment>
<comment type="catalytic activity">
    <reaction evidence="1">
        <text>cytidine(34) in elongator tRNA(Met) + acetate + ATP = N(4)-acetylcytidine(34) in elongator tRNA(Met) + AMP + diphosphate</text>
        <dbReference type="Rhea" id="RHEA:58144"/>
        <dbReference type="Rhea" id="RHEA-COMP:10693"/>
        <dbReference type="Rhea" id="RHEA-COMP:10694"/>
        <dbReference type="ChEBI" id="CHEBI:30089"/>
        <dbReference type="ChEBI" id="CHEBI:30616"/>
        <dbReference type="ChEBI" id="CHEBI:33019"/>
        <dbReference type="ChEBI" id="CHEBI:74900"/>
        <dbReference type="ChEBI" id="CHEBI:82748"/>
        <dbReference type="ChEBI" id="CHEBI:456215"/>
    </reaction>
</comment>
<dbReference type="PANTHER" id="PTHR37825:SF1">
    <property type="entry name" value="TRNA(MET) CYTIDINE ACETATE LIGASE"/>
    <property type="match status" value="1"/>
</dbReference>
<dbReference type="HAMAP" id="MF_01539">
    <property type="entry name" value="TmcAL"/>
    <property type="match status" value="1"/>
</dbReference>
<dbReference type="GO" id="GO:0016879">
    <property type="term" value="F:ligase activity, forming carbon-nitrogen bonds"/>
    <property type="evidence" value="ECO:0007669"/>
    <property type="project" value="UniProtKB-UniRule"/>
</dbReference>
<dbReference type="Gene3D" id="3.40.50.620">
    <property type="entry name" value="HUPs"/>
    <property type="match status" value="1"/>
</dbReference>
<feature type="binding site" evidence="1">
    <location>
        <position position="193"/>
    </location>
    <ligand>
        <name>ATP</name>
        <dbReference type="ChEBI" id="CHEBI:30616"/>
    </ligand>
</feature>
<organism evidence="2 3">
    <name type="scientific">Mesotoga infera</name>
    <dbReference type="NCBI Taxonomy" id="1236046"/>
    <lineage>
        <taxon>Bacteria</taxon>
        <taxon>Thermotogati</taxon>
        <taxon>Thermotogota</taxon>
        <taxon>Thermotogae</taxon>
        <taxon>Kosmotogales</taxon>
        <taxon>Kosmotogaceae</taxon>
        <taxon>Mesotoga</taxon>
    </lineage>
</organism>
<keyword evidence="2" id="KW-0808">Transferase</keyword>
<feature type="binding site" evidence="1">
    <location>
        <position position="101"/>
    </location>
    <ligand>
        <name>ATP</name>
        <dbReference type="ChEBI" id="CHEBI:30616"/>
    </ligand>
</feature>
<keyword evidence="1" id="KW-0694">RNA-binding</keyword>
<keyword evidence="1" id="KW-0963">Cytoplasm</keyword>
<dbReference type="GO" id="GO:0005737">
    <property type="term" value="C:cytoplasm"/>
    <property type="evidence" value="ECO:0007669"/>
    <property type="project" value="UniProtKB-SubCell"/>
</dbReference>
<dbReference type="SUPFAM" id="SSF52374">
    <property type="entry name" value="Nucleotidylyl transferase"/>
    <property type="match status" value="1"/>
</dbReference>
<dbReference type="PANTHER" id="PTHR37825">
    <property type="entry name" value="TRNA(MET) CYTIDINE ACETATE LIGASE"/>
    <property type="match status" value="1"/>
</dbReference>
<dbReference type="EMBL" id="DQBS01000075">
    <property type="protein sequence ID" value="HCO69575.1"/>
    <property type="molecule type" value="Genomic_DNA"/>
</dbReference>
<accession>A0A3D3TNB9</accession>
<dbReference type="NCBIfam" id="NF010191">
    <property type="entry name" value="PRK13670.1"/>
    <property type="match status" value="1"/>
</dbReference>
<feature type="binding site" evidence="1">
    <location>
        <position position="168"/>
    </location>
    <ligand>
        <name>ATP</name>
        <dbReference type="ChEBI" id="CHEBI:30616"/>
    </ligand>
</feature>
<keyword evidence="1" id="KW-0547">Nucleotide-binding</keyword>
<dbReference type="EC" id="6.3.4.-" evidence="1"/>
<keyword evidence="1" id="KW-0067">ATP-binding</keyword>
<dbReference type="AlphaFoldDB" id="A0A3D3TNB9"/>
<dbReference type="InterPro" id="IPR008513">
    <property type="entry name" value="tRNA(Met)_cyd_acetate_ligase"/>
</dbReference>
<evidence type="ECO:0000313" key="3">
    <source>
        <dbReference type="Proteomes" id="UP000264215"/>
    </source>
</evidence>
<keyword evidence="1" id="KW-0820">tRNA-binding</keyword>
<name>A0A3D3TNB9_9BACT</name>
<dbReference type="GO" id="GO:0016740">
    <property type="term" value="F:transferase activity"/>
    <property type="evidence" value="ECO:0007669"/>
    <property type="project" value="UniProtKB-KW"/>
</dbReference>
<dbReference type="GO" id="GO:0000049">
    <property type="term" value="F:tRNA binding"/>
    <property type="evidence" value="ECO:0007669"/>
    <property type="project" value="UniProtKB-KW"/>
</dbReference>
<sequence length="427" mass="49124">MKVLGLVVEYNPFHNGHLYHLSQSKEIVKPDVTVAVMSGNFVQRGEPAIVEKFARAEAALEQGVDLVLELPVVYSLQDAGGFATGSIWTLDHVGVTDVVFGSETDDIDLMKAVSKVLIKEPERYQDLLKKHLKTGHSFPNARKYALRDFIHTENAALSHRIEEIGSSNNILGVEYLRAIQEIKSKMIPHSIRRVGASYTDEEHRGEFSSATAIRRLIQNGDIENASQTMPKESLDIILREIRCGRGPVFKEDIESFFISFFRLLSREDYCRYYGFVEGLDARFQDCSMEGSLERFLHCVKSKRFTLSRIRRLMYYPIFRFTDDLIRKSNKLGPQYIRILGFNEKGRTHLSNIKHSTKIPIITTASLWRKVVDKSLKEEMKIDVDLLEAQLKRDFKAVRFYSSLHKYPESRARGSDLLSQIVYHRQER</sequence>
<evidence type="ECO:0000313" key="2">
    <source>
        <dbReference type="EMBL" id="HCO69575.1"/>
    </source>
</evidence>
<feature type="binding site" evidence="1">
    <location>
        <begin position="7"/>
        <end position="20"/>
    </location>
    <ligand>
        <name>ATP</name>
        <dbReference type="ChEBI" id="CHEBI:30616"/>
    </ligand>
</feature>
<keyword evidence="1" id="KW-0819">tRNA processing</keyword>
<comment type="caution">
    <text evidence="1">Lacks conserved residue(s) required for the propagation of feature annotation.</text>
</comment>
<dbReference type="GO" id="GO:0005524">
    <property type="term" value="F:ATP binding"/>
    <property type="evidence" value="ECO:0007669"/>
    <property type="project" value="UniProtKB-KW"/>
</dbReference>
<protein>
    <recommendedName>
        <fullName evidence="1">tRNA(Met) cytidine acetate ligase</fullName>
        <ecNumber evidence="1">6.3.4.-</ecNumber>
    </recommendedName>
</protein>
<dbReference type="InterPro" id="IPR014729">
    <property type="entry name" value="Rossmann-like_a/b/a_fold"/>
</dbReference>
<dbReference type="Pfam" id="PF05636">
    <property type="entry name" value="HIGH_NTase1"/>
    <property type="match status" value="1"/>
</dbReference>
<reference evidence="2 3" key="1">
    <citation type="journal article" date="2018" name="Nat. Biotechnol.">
        <title>A standardized bacterial taxonomy based on genome phylogeny substantially revises the tree of life.</title>
        <authorList>
            <person name="Parks D.H."/>
            <person name="Chuvochina M."/>
            <person name="Waite D.W."/>
            <person name="Rinke C."/>
            <person name="Skarshewski A."/>
            <person name="Chaumeil P.A."/>
            <person name="Hugenholtz P."/>
        </authorList>
    </citation>
    <scope>NUCLEOTIDE SEQUENCE [LARGE SCALE GENOMIC DNA]</scope>
    <source>
        <strain evidence="2">UBA9905</strain>
    </source>
</reference>
<keyword evidence="1" id="KW-0436">Ligase</keyword>
<dbReference type="Proteomes" id="UP000264215">
    <property type="component" value="Unassembled WGS sequence"/>
</dbReference>